<keyword evidence="1" id="KW-0233">DNA recombination</keyword>
<evidence type="ECO:0000256" key="1">
    <source>
        <dbReference type="ARBA" id="ARBA00023172"/>
    </source>
</evidence>
<dbReference type="GO" id="GO:0006310">
    <property type="term" value="P:DNA recombination"/>
    <property type="evidence" value="ECO:0007669"/>
    <property type="project" value="UniProtKB-KW"/>
</dbReference>
<evidence type="ECO:0000259" key="2">
    <source>
        <dbReference type="PROSITE" id="PS51898"/>
    </source>
</evidence>
<dbReference type="SUPFAM" id="SSF56349">
    <property type="entry name" value="DNA breaking-rejoining enzymes"/>
    <property type="match status" value="1"/>
</dbReference>
<sequence>MGRRRGSSKVSLVRQIENAIKEIICVGQSKYEVKKEGRHTEGLYSFKHIQNTMSVSIDFARFCREQFRVTKIIYFKQEHYYAYLQHKEKEGVSNGHLMNIETGLRKLQTAMHRQAEKLQKEPISFCSEKRLYNYQKDRKDPENRSMSLRDANRLIESVSSVHVRNAFQLQLHLGLRAREVINLTPEHFDLKNNVLKIEQGKGITKGGRRREVQIPEHIKDKICQMIGDKQLHEKIIPVKDNTLRTALLKAGKVTGIQTNGTHMFRHTFARERFKELLGEFYERGQEVLAYMLKNHEQGKRADYGIVQEFKSTYQQIQKVMNIVHEELGHGKGRLDLAQVYLKC</sequence>
<feature type="domain" description="Tyr recombinase" evidence="2">
    <location>
        <begin position="141"/>
        <end position="321"/>
    </location>
</feature>
<evidence type="ECO:0000313" key="3">
    <source>
        <dbReference type="EMBL" id="TNP10499.1"/>
    </source>
</evidence>
<protein>
    <submittedName>
        <fullName evidence="3">Site-specific integrase</fullName>
    </submittedName>
</protein>
<dbReference type="Pfam" id="PF00589">
    <property type="entry name" value="Phage_integrase"/>
    <property type="match status" value="1"/>
</dbReference>
<organism evidence="3 4">
    <name type="scientific">Bacillus tropicus</name>
    <dbReference type="NCBI Taxonomy" id="2026188"/>
    <lineage>
        <taxon>Bacteria</taxon>
        <taxon>Bacillati</taxon>
        <taxon>Bacillota</taxon>
        <taxon>Bacilli</taxon>
        <taxon>Bacillales</taxon>
        <taxon>Bacillaceae</taxon>
        <taxon>Bacillus</taxon>
        <taxon>Bacillus cereus group</taxon>
    </lineage>
</organism>
<dbReference type="PROSITE" id="PS51898">
    <property type="entry name" value="TYR_RECOMBINASE"/>
    <property type="match status" value="1"/>
</dbReference>
<dbReference type="InterPro" id="IPR002104">
    <property type="entry name" value="Integrase_catalytic"/>
</dbReference>
<dbReference type="RefSeq" id="WP_100771730.1">
    <property type="nucleotide sequence ID" value="NZ_VEPV01000021.1"/>
</dbReference>
<dbReference type="GO" id="GO:0003677">
    <property type="term" value="F:DNA binding"/>
    <property type="evidence" value="ECO:0007669"/>
    <property type="project" value="InterPro"/>
</dbReference>
<dbReference type="GO" id="GO:0015074">
    <property type="term" value="P:DNA integration"/>
    <property type="evidence" value="ECO:0007669"/>
    <property type="project" value="InterPro"/>
</dbReference>
<proteinExistence type="predicted"/>
<dbReference type="EMBL" id="VEPV01000021">
    <property type="protein sequence ID" value="TNP10499.1"/>
    <property type="molecule type" value="Genomic_DNA"/>
</dbReference>
<dbReference type="CDD" id="cd00397">
    <property type="entry name" value="DNA_BRE_C"/>
    <property type="match status" value="1"/>
</dbReference>
<name>A0A5C4ZXE1_9BACI</name>
<reference evidence="3 4" key="1">
    <citation type="submission" date="2019-06" db="EMBL/GenBank/DDBJ databases">
        <title>Biocontrol Bacillus strains from Vietnam.</title>
        <authorList>
            <person name="Borriss R."/>
            <person name="Lasch P."/>
            <person name="Thanh Tam L.T."/>
            <person name="Luong P.T."/>
            <person name="Phuong Thao L.T."/>
            <person name="Kim Chung L.T."/>
        </authorList>
    </citation>
    <scope>NUCLEOTIDE SEQUENCE [LARGE SCALE GENOMIC DNA]</scope>
    <source>
        <strain evidence="3 4">SN1</strain>
    </source>
</reference>
<comment type="caution">
    <text evidence="3">The sequence shown here is derived from an EMBL/GenBank/DDBJ whole genome shotgun (WGS) entry which is preliminary data.</text>
</comment>
<dbReference type="AlphaFoldDB" id="A0A5C4ZXE1"/>
<dbReference type="InterPro" id="IPR013762">
    <property type="entry name" value="Integrase-like_cat_sf"/>
</dbReference>
<gene>
    <name evidence="3" type="ORF">FHY71_27305</name>
</gene>
<dbReference type="Gene3D" id="1.10.443.10">
    <property type="entry name" value="Intergrase catalytic core"/>
    <property type="match status" value="1"/>
</dbReference>
<evidence type="ECO:0000313" key="4">
    <source>
        <dbReference type="Proteomes" id="UP000312495"/>
    </source>
</evidence>
<dbReference type="Proteomes" id="UP000312495">
    <property type="component" value="Unassembled WGS sequence"/>
</dbReference>
<accession>A0A5C4ZXE1</accession>
<dbReference type="InterPro" id="IPR011010">
    <property type="entry name" value="DNA_brk_join_enz"/>
</dbReference>